<evidence type="ECO:0000313" key="1">
    <source>
        <dbReference type="EMBL" id="KOF84813.1"/>
    </source>
</evidence>
<sequence length="70" mass="8638">MQDDKLPKQLFYRELQCGKRPSHKPKKRFRVIVKRNLKALNVKVEDWEQMKQDRSVWKQMIYNRCKAFEA</sequence>
<dbReference type="EMBL" id="KQ419028">
    <property type="protein sequence ID" value="KOF84813.1"/>
    <property type="molecule type" value="Genomic_DNA"/>
</dbReference>
<accession>A0A0L8H6B5</accession>
<dbReference type="AlphaFoldDB" id="A0A0L8H6B5"/>
<gene>
    <name evidence="1" type="ORF">OCBIM_22021313mg</name>
</gene>
<organism evidence="1">
    <name type="scientific">Octopus bimaculoides</name>
    <name type="common">California two-spotted octopus</name>
    <dbReference type="NCBI Taxonomy" id="37653"/>
    <lineage>
        <taxon>Eukaryota</taxon>
        <taxon>Metazoa</taxon>
        <taxon>Spiralia</taxon>
        <taxon>Lophotrochozoa</taxon>
        <taxon>Mollusca</taxon>
        <taxon>Cephalopoda</taxon>
        <taxon>Coleoidea</taxon>
        <taxon>Octopodiformes</taxon>
        <taxon>Octopoda</taxon>
        <taxon>Incirrata</taxon>
        <taxon>Octopodidae</taxon>
        <taxon>Octopus</taxon>
    </lineage>
</organism>
<protein>
    <submittedName>
        <fullName evidence="1">Uncharacterized protein</fullName>
    </submittedName>
</protein>
<reference evidence="1" key="1">
    <citation type="submission" date="2015-07" db="EMBL/GenBank/DDBJ databases">
        <title>MeaNS - Measles Nucleotide Surveillance Program.</title>
        <authorList>
            <person name="Tran T."/>
            <person name="Druce J."/>
        </authorList>
    </citation>
    <scope>NUCLEOTIDE SEQUENCE</scope>
    <source>
        <strain evidence="1">UCB-OBI-ISO-001</strain>
        <tissue evidence="1">Gonad</tissue>
    </source>
</reference>
<proteinExistence type="predicted"/>
<dbReference type="OrthoDB" id="6160173at2759"/>
<name>A0A0L8H6B5_OCTBM</name>